<protein>
    <submittedName>
        <fullName evidence="2">C2 domain-containing protein</fullName>
    </submittedName>
</protein>
<gene>
    <name evidence="2" type="ORF">CTI12_AA109650</name>
</gene>
<accession>A0A2U1PEB4</accession>
<dbReference type="Gene3D" id="2.60.40.150">
    <property type="entry name" value="C2 domain"/>
    <property type="match status" value="1"/>
</dbReference>
<sequence length="208" mass="23118">MDITVVSASGLKNVNLFMRMGVYVDVTLINGDSTTKQKTYVSKGNKNPRWNHRIKFSINEAFIQNSTLIFILHSRRLLGDRIIGEVSIPIHELLDNVLGSESEEHIVEYQVRSIRGKSRGTLTFSHKFTDNMNKKMDNNINNGNCQMLVNTNYPAGNLYAIQQQGVSCYPRAPYPPQGLSSYAGQPQYGGGYVVPATLLTPTYGVSLG</sequence>
<name>A0A2U1PEB4_ARTAN</name>
<evidence type="ECO:0000313" key="3">
    <source>
        <dbReference type="Proteomes" id="UP000245207"/>
    </source>
</evidence>
<dbReference type="InterPro" id="IPR035892">
    <property type="entry name" value="C2_domain_sf"/>
</dbReference>
<evidence type="ECO:0000313" key="2">
    <source>
        <dbReference type="EMBL" id="PWA84118.1"/>
    </source>
</evidence>
<comment type="caution">
    <text evidence="2">The sequence shown here is derived from an EMBL/GenBank/DDBJ whole genome shotgun (WGS) entry which is preliminary data.</text>
</comment>
<dbReference type="SUPFAM" id="SSF49562">
    <property type="entry name" value="C2 domain (Calcium/lipid-binding domain, CaLB)"/>
    <property type="match status" value="1"/>
</dbReference>
<dbReference type="InterPro" id="IPR044750">
    <property type="entry name" value="C2_SRC2/BAP"/>
</dbReference>
<dbReference type="GO" id="GO:0006952">
    <property type="term" value="P:defense response"/>
    <property type="evidence" value="ECO:0007669"/>
    <property type="project" value="InterPro"/>
</dbReference>
<dbReference type="PANTHER" id="PTHR32246:SF173">
    <property type="entry name" value="C2 DOMAIN-CONTAINING PROTEIN"/>
    <property type="match status" value="1"/>
</dbReference>
<keyword evidence="3" id="KW-1185">Reference proteome</keyword>
<dbReference type="EMBL" id="PKPP01001266">
    <property type="protein sequence ID" value="PWA84118.1"/>
    <property type="molecule type" value="Genomic_DNA"/>
</dbReference>
<feature type="domain" description="C2" evidence="1">
    <location>
        <begin position="1"/>
        <end position="105"/>
    </location>
</feature>
<dbReference type="SMART" id="SM00239">
    <property type="entry name" value="C2"/>
    <property type="match status" value="1"/>
</dbReference>
<dbReference type="PROSITE" id="PS50004">
    <property type="entry name" value="C2"/>
    <property type="match status" value="1"/>
</dbReference>
<dbReference type="InterPro" id="IPR000008">
    <property type="entry name" value="C2_dom"/>
</dbReference>
<dbReference type="OrthoDB" id="270970at2759"/>
<dbReference type="CDD" id="cd04051">
    <property type="entry name" value="C2_SRC2_like"/>
    <property type="match status" value="1"/>
</dbReference>
<dbReference type="PANTHER" id="PTHR32246">
    <property type="entry name" value="INGRESSION PROTEIN FIC1"/>
    <property type="match status" value="1"/>
</dbReference>
<dbReference type="Pfam" id="PF00168">
    <property type="entry name" value="C2"/>
    <property type="match status" value="1"/>
</dbReference>
<dbReference type="AlphaFoldDB" id="A0A2U1PEB4"/>
<dbReference type="Proteomes" id="UP000245207">
    <property type="component" value="Unassembled WGS sequence"/>
</dbReference>
<evidence type="ECO:0000259" key="1">
    <source>
        <dbReference type="PROSITE" id="PS50004"/>
    </source>
</evidence>
<dbReference type="STRING" id="35608.A0A2U1PEB4"/>
<reference evidence="2 3" key="1">
    <citation type="journal article" date="2018" name="Mol. Plant">
        <title>The genome of Artemisia annua provides insight into the evolution of Asteraceae family and artemisinin biosynthesis.</title>
        <authorList>
            <person name="Shen Q."/>
            <person name="Zhang L."/>
            <person name="Liao Z."/>
            <person name="Wang S."/>
            <person name="Yan T."/>
            <person name="Shi P."/>
            <person name="Liu M."/>
            <person name="Fu X."/>
            <person name="Pan Q."/>
            <person name="Wang Y."/>
            <person name="Lv Z."/>
            <person name="Lu X."/>
            <person name="Zhang F."/>
            <person name="Jiang W."/>
            <person name="Ma Y."/>
            <person name="Chen M."/>
            <person name="Hao X."/>
            <person name="Li L."/>
            <person name="Tang Y."/>
            <person name="Lv G."/>
            <person name="Zhou Y."/>
            <person name="Sun X."/>
            <person name="Brodelius P.E."/>
            <person name="Rose J.K.C."/>
            <person name="Tang K."/>
        </authorList>
    </citation>
    <scope>NUCLEOTIDE SEQUENCE [LARGE SCALE GENOMIC DNA]</scope>
    <source>
        <strain evidence="3">cv. Huhao1</strain>
        <tissue evidence="2">Leaf</tissue>
    </source>
</reference>
<organism evidence="2 3">
    <name type="scientific">Artemisia annua</name>
    <name type="common">Sweet wormwood</name>
    <dbReference type="NCBI Taxonomy" id="35608"/>
    <lineage>
        <taxon>Eukaryota</taxon>
        <taxon>Viridiplantae</taxon>
        <taxon>Streptophyta</taxon>
        <taxon>Embryophyta</taxon>
        <taxon>Tracheophyta</taxon>
        <taxon>Spermatophyta</taxon>
        <taxon>Magnoliopsida</taxon>
        <taxon>eudicotyledons</taxon>
        <taxon>Gunneridae</taxon>
        <taxon>Pentapetalae</taxon>
        <taxon>asterids</taxon>
        <taxon>campanulids</taxon>
        <taxon>Asterales</taxon>
        <taxon>Asteraceae</taxon>
        <taxon>Asteroideae</taxon>
        <taxon>Anthemideae</taxon>
        <taxon>Artemisiinae</taxon>
        <taxon>Artemisia</taxon>
    </lineage>
</organism>
<proteinExistence type="predicted"/>